<evidence type="ECO:0000313" key="6">
    <source>
        <dbReference type="Proteomes" id="UP001231518"/>
    </source>
</evidence>
<dbReference type="AlphaFoldDB" id="A0AAD7YPK7"/>
<sequence>MMQPDSQKQGGSGINVENIIGNNDVMNYSMIAEIEKELLNNTYDMISLVFLLYEVPDTALQRLIVYQRVSSDPGSSTNLNMLHDWFQHAKHNPNWKHEFVEALLICQLYGIVRKMGLNVTAARKFYQTDSVTVKMHVNPMKKALYKLCEHINSDNLLKLKKALLTYDIDTTEYDSCELVFLKLMCDKHITINQYQYNKKVLGFKVDVDKLIKIVENLPGLRKLVLEIDMLQESMNDVPKTDVKVATSTPSSHHLKVDESRQGAEDQDYYKMSFDDLYEEIAGLKLDDKDVLETLKSDRKQLDNDSYEIKSNKKIGTCVIINQVNFYPSKYSIEFTRQNTTLEKRIGSDKDLMTLERTMRSLNFTVISETDLDHKEMIKFIMDVVKNKVTEDDSIFMLCILSHGVKGYVYAADSVKVKMDDIQNMLDSDDAVNIHNIPKLLIVQACQVNEDLHPVLVADSPQSSYFLRKSNFLIYYATAPDLEAYRNEKKGSIFIQMLCDAIRKYSNIEHIYDIFTKVNLRVTTLCSKVKCAQVPIFQSTLTKKLYLQIPQ</sequence>
<proteinExistence type="inferred from homology"/>
<dbReference type="PROSITE" id="PS50208">
    <property type="entry name" value="CASPASE_P20"/>
    <property type="match status" value="1"/>
</dbReference>
<dbReference type="Pfam" id="PF23725">
    <property type="entry name" value="Dredd_N"/>
    <property type="match status" value="1"/>
</dbReference>
<accession>A0AAD7YPK7</accession>
<feature type="domain" description="Caspase family p10" evidence="3">
    <location>
        <begin position="468"/>
        <end position="546"/>
    </location>
</feature>
<dbReference type="InterPro" id="IPR056259">
    <property type="entry name" value="Dredd_N"/>
</dbReference>
<dbReference type="InterPro" id="IPR001309">
    <property type="entry name" value="Pept_C14_p20"/>
</dbReference>
<protein>
    <recommendedName>
        <fullName evidence="7">Caspase-8</fullName>
    </recommendedName>
</protein>
<dbReference type="InterPro" id="IPR029030">
    <property type="entry name" value="Caspase-like_dom_sf"/>
</dbReference>
<evidence type="ECO:0000256" key="1">
    <source>
        <dbReference type="ARBA" id="ARBA00010134"/>
    </source>
</evidence>
<dbReference type="GO" id="GO:0006508">
    <property type="term" value="P:proteolysis"/>
    <property type="evidence" value="ECO:0007669"/>
    <property type="project" value="InterPro"/>
</dbReference>
<organism evidence="5 6">
    <name type="scientific">Mythimna separata</name>
    <name type="common">Oriental armyworm</name>
    <name type="synonym">Pseudaletia separata</name>
    <dbReference type="NCBI Taxonomy" id="271217"/>
    <lineage>
        <taxon>Eukaryota</taxon>
        <taxon>Metazoa</taxon>
        <taxon>Ecdysozoa</taxon>
        <taxon>Arthropoda</taxon>
        <taxon>Hexapoda</taxon>
        <taxon>Insecta</taxon>
        <taxon>Pterygota</taxon>
        <taxon>Neoptera</taxon>
        <taxon>Endopterygota</taxon>
        <taxon>Lepidoptera</taxon>
        <taxon>Glossata</taxon>
        <taxon>Ditrysia</taxon>
        <taxon>Noctuoidea</taxon>
        <taxon>Noctuidae</taxon>
        <taxon>Noctuinae</taxon>
        <taxon>Hadenini</taxon>
        <taxon>Mythimna</taxon>
    </lineage>
</organism>
<evidence type="ECO:0000313" key="5">
    <source>
        <dbReference type="EMBL" id="KAJ8722494.1"/>
    </source>
</evidence>
<dbReference type="GO" id="GO:0004197">
    <property type="term" value="F:cysteine-type endopeptidase activity"/>
    <property type="evidence" value="ECO:0007669"/>
    <property type="project" value="InterPro"/>
</dbReference>
<feature type="domain" description="Caspase family p20" evidence="4">
    <location>
        <begin position="313"/>
        <end position="449"/>
    </location>
</feature>
<gene>
    <name evidence="5" type="ORF">PYW07_003674</name>
</gene>
<dbReference type="InterPro" id="IPR056260">
    <property type="entry name" value="Dredd_2nd"/>
</dbReference>
<name>A0AAD7YPK7_MYTSE</name>
<comment type="similarity">
    <text evidence="1 2">Belongs to the peptidase C14A family.</text>
</comment>
<dbReference type="PROSITE" id="PS50207">
    <property type="entry name" value="CASPASE_P10"/>
    <property type="match status" value="1"/>
</dbReference>
<dbReference type="InterPro" id="IPR011600">
    <property type="entry name" value="Pept_C14_caspase"/>
</dbReference>
<evidence type="ECO:0000259" key="3">
    <source>
        <dbReference type="PROSITE" id="PS50207"/>
    </source>
</evidence>
<dbReference type="Gene3D" id="3.40.50.1460">
    <property type="match status" value="1"/>
</dbReference>
<evidence type="ECO:0000259" key="4">
    <source>
        <dbReference type="PROSITE" id="PS50208"/>
    </source>
</evidence>
<comment type="caution">
    <text evidence="5">The sequence shown here is derived from an EMBL/GenBank/DDBJ whole genome shotgun (WGS) entry which is preliminary data.</text>
</comment>
<evidence type="ECO:0000256" key="2">
    <source>
        <dbReference type="RuleBase" id="RU003971"/>
    </source>
</evidence>
<dbReference type="Pfam" id="PF00656">
    <property type="entry name" value="Peptidase_C14"/>
    <property type="match status" value="1"/>
</dbReference>
<dbReference type="EMBL" id="JARGEI010000012">
    <property type="protein sequence ID" value="KAJ8722494.1"/>
    <property type="molecule type" value="Genomic_DNA"/>
</dbReference>
<reference evidence="5" key="1">
    <citation type="submission" date="2023-03" db="EMBL/GenBank/DDBJ databases">
        <title>Chromosome-level genomes of two armyworms, Mythimna separata and Mythimna loreyi, provide insights into the biosynthesis and reception of sex pheromones.</title>
        <authorList>
            <person name="Zhao H."/>
        </authorList>
    </citation>
    <scope>NUCLEOTIDE SEQUENCE</scope>
    <source>
        <strain evidence="5">BeijingLab</strain>
        <tissue evidence="5">Pupa</tissue>
    </source>
</reference>
<dbReference type="Pfam" id="PF23724">
    <property type="entry name" value="Dredd_2nd"/>
    <property type="match status" value="1"/>
</dbReference>
<dbReference type="InterPro" id="IPR015917">
    <property type="entry name" value="Pept_C14A"/>
</dbReference>
<dbReference type="PANTHER" id="PTHR22576:SF41">
    <property type="entry name" value="CASPASE 14, APOPTOSIS-RELATED CYSTEINE PEPTIDASE"/>
    <property type="match status" value="1"/>
</dbReference>
<dbReference type="SUPFAM" id="SSF52129">
    <property type="entry name" value="Caspase-like"/>
    <property type="match status" value="1"/>
</dbReference>
<dbReference type="InterPro" id="IPR002138">
    <property type="entry name" value="Pept_C14_p10"/>
</dbReference>
<dbReference type="PRINTS" id="PR00376">
    <property type="entry name" value="IL1BCENZYME"/>
</dbReference>
<keyword evidence="6" id="KW-1185">Reference proteome</keyword>
<dbReference type="InterPro" id="IPR052039">
    <property type="entry name" value="Caspase-related_regulators"/>
</dbReference>
<evidence type="ECO:0008006" key="7">
    <source>
        <dbReference type="Google" id="ProtNLM"/>
    </source>
</evidence>
<dbReference type="SMART" id="SM00115">
    <property type="entry name" value="CASc"/>
    <property type="match status" value="1"/>
</dbReference>
<dbReference type="Proteomes" id="UP001231518">
    <property type="component" value="Chromosome 15"/>
</dbReference>
<dbReference type="PANTHER" id="PTHR22576">
    <property type="entry name" value="MUCOSA ASSOCIATED LYMPHOID TISSUE LYMPHOMA TRANSLOCATION PROTEIN 1/PARACASPASE"/>
    <property type="match status" value="1"/>
</dbReference>